<protein>
    <recommendedName>
        <fullName evidence="1">DUF7674 domain-containing protein</fullName>
    </recommendedName>
</protein>
<dbReference type="Proteomes" id="UP000195893">
    <property type="component" value="Unassembled WGS sequence"/>
</dbReference>
<dbReference type="EMBL" id="NDYQ01000019">
    <property type="protein sequence ID" value="OUT16150.1"/>
    <property type="molecule type" value="Genomic_DNA"/>
</dbReference>
<dbReference type="AlphaFoldDB" id="A0A1Y5N5K5"/>
<dbReference type="InterPro" id="IPR056091">
    <property type="entry name" value="DUF7674"/>
</dbReference>
<evidence type="ECO:0000313" key="3">
    <source>
        <dbReference type="Proteomes" id="UP000195893"/>
    </source>
</evidence>
<reference evidence="2 3" key="1">
    <citation type="submission" date="2017-04" db="EMBL/GenBank/DDBJ databases">
        <title>Complete genome of Campylobacter concisus ATCC 33237T and draft genomes for an additional eight well characterized C. concisus strains.</title>
        <authorList>
            <person name="Cornelius A.J."/>
            <person name="Miller W.G."/>
            <person name="Lastovica A.J."/>
            <person name="On S.L."/>
            <person name="French N.P."/>
            <person name="Vandenberg O."/>
            <person name="Biggs P.J."/>
        </authorList>
    </citation>
    <scope>NUCLEOTIDE SEQUENCE [LARGE SCALE GENOMIC DNA]</scope>
    <source>
        <strain evidence="2 3">Lasto127.99</strain>
    </source>
</reference>
<feature type="domain" description="DUF7674" evidence="1">
    <location>
        <begin position="27"/>
        <end position="123"/>
    </location>
</feature>
<accession>A0A1Y5N5K5</accession>
<dbReference type="RefSeq" id="WP_087582195.1">
    <property type="nucleotide sequence ID" value="NZ_NDYQ01000019.1"/>
</dbReference>
<dbReference type="Pfam" id="PF24722">
    <property type="entry name" value="DUF7674"/>
    <property type="match status" value="1"/>
</dbReference>
<comment type="caution">
    <text evidence="2">The sequence shown here is derived from an EMBL/GenBank/DDBJ whole genome shotgun (WGS) entry which is preliminary data.</text>
</comment>
<gene>
    <name evidence="2" type="ORF">B9N60_09625</name>
</gene>
<name>A0A1Y5N5K5_9BACT</name>
<sequence length="130" mass="15209">MLFAQNDSDLQSHKEIIYAFVSKDKRFFSEYQKELTRNLPLYPSLELLLIDFAVILVENFDELSEQDKLEIFDLVEKNIKSDDYVGAAFLTGFIEMIQNVSNKEQYKKIEKYFGKETLSLADELIEFCGI</sequence>
<organism evidence="2 3">
    <name type="scientific">Campylobacter concisus</name>
    <dbReference type="NCBI Taxonomy" id="199"/>
    <lineage>
        <taxon>Bacteria</taxon>
        <taxon>Pseudomonadati</taxon>
        <taxon>Campylobacterota</taxon>
        <taxon>Epsilonproteobacteria</taxon>
        <taxon>Campylobacterales</taxon>
        <taxon>Campylobacteraceae</taxon>
        <taxon>Campylobacter</taxon>
    </lineage>
</organism>
<proteinExistence type="predicted"/>
<evidence type="ECO:0000313" key="2">
    <source>
        <dbReference type="EMBL" id="OUT16150.1"/>
    </source>
</evidence>
<evidence type="ECO:0000259" key="1">
    <source>
        <dbReference type="Pfam" id="PF24722"/>
    </source>
</evidence>